<proteinExistence type="predicted"/>
<organism evidence="1 2">
    <name type="scientific">Moraxella nasicaprae</name>
    <dbReference type="NCBI Taxonomy" id="2904122"/>
    <lineage>
        <taxon>Bacteria</taxon>
        <taxon>Pseudomonadati</taxon>
        <taxon>Pseudomonadota</taxon>
        <taxon>Gammaproteobacteria</taxon>
        <taxon>Moraxellales</taxon>
        <taxon>Moraxellaceae</taxon>
        <taxon>Moraxella</taxon>
    </lineage>
</organism>
<keyword evidence="2" id="KW-1185">Reference proteome</keyword>
<accession>A0ABY6F3W5</accession>
<dbReference type="EMBL" id="CP089977">
    <property type="protein sequence ID" value="UXZ04682.1"/>
    <property type="molecule type" value="Genomic_DNA"/>
</dbReference>
<evidence type="ECO:0000313" key="2">
    <source>
        <dbReference type="Proteomes" id="UP001063782"/>
    </source>
</evidence>
<protein>
    <submittedName>
        <fullName evidence="1">Uncharacterized protein</fullName>
    </submittedName>
</protein>
<evidence type="ECO:0000313" key="1">
    <source>
        <dbReference type="EMBL" id="UXZ04682.1"/>
    </source>
</evidence>
<reference evidence="1" key="1">
    <citation type="submission" date="2021-12" db="EMBL/GenBank/DDBJ databases">
        <title>taxonomy of Moraxella sp. ZY201224.</title>
        <authorList>
            <person name="Li F."/>
        </authorList>
    </citation>
    <scope>NUCLEOTIDE SEQUENCE</scope>
    <source>
        <strain evidence="1">ZY201224</strain>
    </source>
</reference>
<dbReference type="RefSeq" id="WP_263076173.1">
    <property type="nucleotide sequence ID" value="NZ_CP089977.1"/>
</dbReference>
<sequence>MSFFKTLAKSAVSSMQQQQQRTNDAKEWAEYASDDEVVRYAINGSNSLKKALALQQVRLRGLEREYQARR</sequence>
<gene>
    <name evidence="1" type="ORF">LU297_08965</name>
</gene>
<dbReference type="Proteomes" id="UP001063782">
    <property type="component" value="Chromosome"/>
</dbReference>
<name>A0ABY6F3W5_9GAMM</name>